<dbReference type="Proteomes" id="UP000315303">
    <property type="component" value="Unassembled WGS sequence"/>
</dbReference>
<evidence type="ECO:0000313" key="1">
    <source>
        <dbReference type="EMBL" id="TPH13454.1"/>
    </source>
</evidence>
<keyword evidence="2" id="KW-1185">Reference proteome</keyword>
<protein>
    <submittedName>
        <fullName evidence="1">ABC transporter substrate-binding protein</fullName>
    </submittedName>
</protein>
<dbReference type="RefSeq" id="WP_140604967.1">
    <property type="nucleotide sequence ID" value="NZ_SAWY01000036.1"/>
</dbReference>
<accession>A0A502KQH3</accession>
<dbReference type="AlphaFoldDB" id="A0A502KQH3"/>
<dbReference type="OrthoDB" id="547680at2"/>
<name>A0A502KQH3_9GAMM</name>
<proteinExistence type="predicted"/>
<reference evidence="1 2" key="1">
    <citation type="submission" date="2019-01" db="EMBL/GenBank/DDBJ databases">
        <title>Litorilituus lipolytica sp. nov., isolated from intertidal sand of the Yellow Sea in China.</title>
        <authorList>
            <person name="Liu A."/>
        </authorList>
    </citation>
    <scope>NUCLEOTIDE SEQUENCE [LARGE SCALE GENOMIC DNA]</scope>
    <source>
        <strain evidence="1 2">RZ04</strain>
    </source>
</reference>
<dbReference type="SUPFAM" id="SSF53850">
    <property type="entry name" value="Periplasmic binding protein-like II"/>
    <property type="match status" value="1"/>
</dbReference>
<evidence type="ECO:0000313" key="2">
    <source>
        <dbReference type="Proteomes" id="UP000315303"/>
    </source>
</evidence>
<comment type="caution">
    <text evidence="1">The sequence shown here is derived from an EMBL/GenBank/DDBJ whole genome shotgun (WGS) entry which is preliminary data.</text>
</comment>
<gene>
    <name evidence="1" type="ORF">EPA86_14800</name>
</gene>
<sequence length="286" mass="33559">MISLCGTTYANPTKHIRYIESEKYPDPKQSYFVDLLTLILNASRDEFGDYVLKPVAYEMSQARTSASLKRNEFIDIHWRMTSQELEQELQAIYIPILKGLMGYRIFIIRKGEQKQFTRETSLDQLKMRPLGQGYNWPDTDILESNNFNVIKGYDIYLLSMLKKKRFDYFPRALHEPWFEIATEPTLVVEDNFLLKYPAPMFFFINKNNETLKKRLNLGFEKIIKSGAFERFFQTHPVTANILTKADIAQRISFTLTNPSLSPKTKALINDKRLWITTENKDELIPE</sequence>
<organism evidence="1 2">
    <name type="scientific">Litorilituus lipolyticus</name>
    <dbReference type="NCBI Taxonomy" id="2491017"/>
    <lineage>
        <taxon>Bacteria</taxon>
        <taxon>Pseudomonadati</taxon>
        <taxon>Pseudomonadota</taxon>
        <taxon>Gammaproteobacteria</taxon>
        <taxon>Alteromonadales</taxon>
        <taxon>Colwelliaceae</taxon>
        <taxon>Litorilituus</taxon>
    </lineage>
</organism>
<dbReference type="EMBL" id="SAWY01000036">
    <property type="protein sequence ID" value="TPH13454.1"/>
    <property type="molecule type" value="Genomic_DNA"/>
</dbReference>